<organism evidence="9 10">
    <name type="scientific">Stegodyphus mimosarum</name>
    <name type="common">African social velvet spider</name>
    <dbReference type="NCBI Taxonomy" id="407821"/>
    <lineage>
        <taxon>Eukaryota</taxon>
        <taxon>Metazoa</taxon>
        <taxon>Ecdysozoa</taxon>
        <taxon>Arthropoda</taxon>
        <taxon>Chelicerata</taxon>
        <taxon>Arachnida</taxon>
        <taxon>Araneae</taxon>
        <taxon>Araneomorphae</taxon>
        <taxon>Entelegynae</taxon>
        <taxon>Eresoidea</taxon>
        <taxon>Eresidae</taxon>
        <taxon>Stegodyphus</taxon>
    </lineage>
</organism>
<evidence type="ECO:0000256" key="8">
    <source>
        <dbReference type="SAM" id="Phobius"/>
    </source>
</evidence>
<keyword evidence="10" id="KW-1185">Reference proteome</keyword>
<evidence type="ECO:0000256" key="7">
    <source>
        <dbReference type="ARBA" id="ARBA00023136"/>
    </source>
</evidence>
<keyword evidence="7 8" id="KW-0472">Membrane</keyword>
<sequence length="318" mass="37056">MAVHKGQSASRELKWQNFQSRRSAPVGRKPLPDPMTVQHVFLMIIMHICRKIVLFEPEIKIAVYLAALVVGSLVCDFTPVPKTYFSRKSNIFNYYFVKWGWGWTLISVGVFLGLTSWVYCCGNMQRIKRHFYRLLVGTAMWFCWTKSFVLIESYTAGCLTEKYVTKMSCLRGGSVWKGFDISGHAFLLIYCSLFITEEAKSIRGWERIGDLIRNEEYEDDSPLKALSQEELKHLQENYDKLTPYVRTAFINLTLFSIMWDVLLISTIVYFHSMVQKVVGGIIAILMWYVTYKWWYNFPYSPGLPGQGCFKYFNQPVKK</sequence>
<feature type="transmembrane region" description="Helical" evidence="8">
    <location>
        <begin position="36"/>
        <end position="54"/>
    </location>
</feature>
<keyword evidence="4" id="KW-0256">Endoplasmic reticulum</keyword>
<feature type="transmembrane region" description="Helical" evidence="8">
    <location>
        <begin position="248"/>
        <end position="270"/>
    </location>
</feature>
<evidence type="ECO:0000256" key="3">
    <source>
        <dbReference type="ARBA" id="ARBA00022801"/>
    </source>
</evidence>
<keyword evidence="3" id="KW-0378">Hydrolase</keyword>
<evidence type="ECO:0000256" key="6">
    <source>
        <dbReference type="ARBA" id="ARBA00023098"/>
    </source>
</evidence>
<dbReference type="OMA" id="TYRFWYL"/>
<comment type="subcellular location">
    <subcellularLocation>
        <location evidence="1">Endoplasmic reticulum membrane</location>
        <topology evidence="1">Multi-pass membrane protein</topology>
    </subcellularLocation>
</comment>
<evidence type="ECO:0000313" key="10">
    <source>
        <dbReference type="Proteomes" id="UP000054359"/>
    </source>
</evidence>
<dbReference type="GO" id="GO:0019915">
    <property type="term" value="P:lipid storage"/>
    <property type="evidence" value="ECO:0007669"/>
    <property type="project" value="InterPro"/>
</dbReference>
<evidence type="ECO:0000256" key="4">
    <source>
        <dbReference type="ARBA" id="ARBA00022824"/>
    </source>
</evidence>
<dbReference type="STRING" id="407821.A0A087T0M0"/>
<dbReference type="EMBL" id="KK112833">
    <property type="protein sequence ID" value="KFM58659.1"/>
    <property type="molecule type" value="Genomic_DNA"/>
</dbReference>
<gene>
    <name evidence="9" type="ORF">X975_21123</name>
</gene>
<keyword evidence="5 8" id="KW-1133">Transmembrane helix</keyword>
<dbReference type="PANTHER" id="PTHR23129">
    <property type="entry name" value="ACYL-COENZYME A DIPHOSPHATASE FITM2"/>
    <property type="match status" value="1"/>
</dbReference>
<protein>
    <submittedName>
        <fullName evidence="9">FIT family protein</fullName>
    </submittedName>
</protein>
<keyword evidence="6" id="KW-0443">Lipid metabolism</keyword>
<proteinExistence type="inferred from homology"/>
<dbReference type="Proteomes" id="UP000054359">
    <property type="component" value="Unassembled WGS sequence"/>
</dbReference>
<dbReference type="HAMAP" id="MF_03230">
    <property type="entry name" value="FITM2"/>
    <property type="match status" value="1"/>
</dbReference>
<feature type="transmembrane region" description="Helical" evidence="8">
    <location>
        <begin position="277"/>
        <end position="295"/>
    </location>
</feature>
<evidence type="ECO:0000256" key="2">
    <source>
        <dbReference type="ARBA" id="ARBA00022692"/>
    </source>
</evidence>
<feature type="transmembrane region" description="Helical" evidence="8">
    <location>
        <begin position="100"/>
        <end position="119"/>
    </location>
</feature>
<dbReference type="InterPro" id="IPR019388">
    <property type="entry name" value="FIT"/>
</dbReference>
<dbReference type="PANTHER" id="PTHR23129:SF0">
    <property type="entry name" value="ACYL-COENZYME A DIPHOSPHATASE FITM2"/>
    <property type="match status" value="1"/>
</dbReference>
<dbReference type="GO" id="GO:0005789">
    <property type="term" value="C:endoplasmic reticulum membrane"/>
    <property type="evidence" value="ECO:0007669"/>
    <property type="project" value="UniProtKB-SubCell"/>
</dbReference>
<evidence type="ECO:0000256" key="1">
    <source>
        <dbReference type="ARBA" id="ARBA00004477"/>
    </source>
</evidence>
<dbReference type="OrthoDB" id="5579088at2759"/>
<dbReference type="GO" id="GO:0010945">
    <property type="term" value="F:coenzyme A diphosphatase activity"/>
    <property type="evidence" value="ECO:0007669"/>
    <property type="project" value="InterPro"/>
</dbReference>
<dbReference type="AlphaFoldDB" id="A0A087T0M0"/>
<dbReference type="InterPro" id="IPR046401">
    <property type="entry name" value="FITM1/2"/>
</dbReference>
<keyword evidence="2 8" id="KW-0812">Transmembrane</keyword>
<evidence type="ECO:0000256" key="5">
    <source>
        <dbReference type="ARBA" id="ARBA00022989"/>
    </source>
</evidence>
<dbReference type="GO" id="GO:0008654">
    <property type="term" value="P:phospholipid biosynthetic process"/>
    <property type="evidence" value="ECO:0007669"/>
    <property type="project" value="TreeGrafter"/>
</dbReference>
<feature type="non-terminal residue" evidence="9">
    <location>
        <position position="318"/>
    </location>
</feature>
<evidence type="ECO:0000313" key="9">
    <source>
        <dbReference type="EMBL" id="KFM58659.1"/>
    </source>
</evidence>
<feature type="transmembrane region" description="Helical" evidence="8">
    <location>
        <begin position="131"/>
        <end position="151"/>
    </location>
</feature>
<dbReference type="Pfam" id="PF10261">
    <property type="entry name" value="FIT"/>
    <property type="match status" value="2"/>
</dbReference>
<accession>A0A087T0M0</accession>
<name>A0A087T0M0_STEMI</name>
<dbReference type="GO" id="GO:0034389">
    <property type="term" value="P:lipid droplet organization"/>
    <property type="evidence" value="ECO:0007669"/>
    <property type="project" value="InterPro"/>
</dbReference>
<feature type="transmembrane region" description="Helical" evidence="8">
    <location>
        <begin position="61"/>
        <end position="80"/>
    </location>
</feature>
<reference evidence="9 10" key="1">
    <citation type="submission" date="2013-11" db="EMBL/GenBank/DDBJ databases">
        <title>Genome sequencing of Stegodyphus mimosarum.</title>
        <authorList>
            <person name="Bechsgaard J."/>
        </authorList>
    </citation>
    <scope>NUCLEOTIDE SEQUENCE [LARGE SCALE GENOMIC DNA]</scope>
</reference>